<name>A0A2H0UCR1_9BACT</name>
<dbReference type="PANTHER" id="PTHR35458:SF8">
    <property type="entry name" value="SLR0650 PROTEIN"/>
    <property type="match status" value="1"/>
</dbReference>
<evidence type="ECO:0000313" key="4">
    <source>
        <dbReference type="Proteomes" id="UP000231192"/>
    </source>
</evidence>
<evidence type="ECO:0000256" key="1">
    <source>
        <dbReference type="SAM" id="MobiDB-lite"/>
    </source>
</evidence>
<gene>
    <name evidence="3" type="ORF">COU18_00390</name>
</gene>
<dbReference type="Pfam" id="PF01936">
    <property type="entry name" value="NYN"/>
    <property type="match status" value="1"/>
</dbReference>
<dbReference type="EMBL" id="PFBK01000002">
    <property type="protein sequence ID" value="PIR84199.1"/>
    <property type="molecule type" value="Genomic_DNA"/>
</dbReference>
<comment type="caution">
    <text evidence="3">The sequence shown here is derived from an EMBL/GenBank/DDBJ whole genome shotgun (WGS) entry which is preliminary data.</text>
</comment>
<accession>A0A2H0UCR1</accession>
<dbReference type="PANTHER" id="PTHR35458">
    <property type="entry name" value="SLR0755 PROTEIN"/>
    <property type="match status" value="1"/>
</dbReference>
<dbReference type="GO" id="GO:0004540">
    <property type="term" value="F:RNA nuclease activity"/>
    <property type="evidence" value="ECO:0007669"/>
    <property type="project" value="InterPro"/>
</dbReference>
<dbReference type="Proteomes" id="UP000231192">
    <property type="component" value="Unassembled WGS sequence"/>
</dbReference>
<reference evidence="4" key="1">
    <citation type="submission" date="2017-09" db="EMBL/GenBank/DDBJ databases">
        <title>Depth-based differentiation of microbial function through sediment-hosted aquifers and enrichment of novel symbionts in the deep terrestrial subsurface.</title>
        <authorList>
            <person name="Probst A.J."/>
            <person name="Ladd B."/>
            <person name="Jarett J.K."/>
            <person name="Geller-Mcgrath D.E."/>
            <person name="Sieber C.M.K."/>
            <person name="Emerson J.B."/>
            <person name="Anantharaman K."/>
            <person name="Thomas B.C."/>
            <person name="Malmstrom R."/>
            <person name="Stieglmeier M."/>
            <person name="Klingl A."/>
            <person name="Woyke T."/>
            <person name="Ryan C.M."/>
            <person name="Banfield J.F."/>
        </authorList>
    </citation>
    <scope>NUCLEOTIDE SEQUENCE [LARGE SCALE GENOMIC DNA]</scope>
</reference>
<feature type="region of interest" description="Disordered" evidence="1">
    <location>
        <begin position="180"/>
        <end position="214"/>
    </location>
</feature>
<dbReference type="InterPro" id="IPR021139">
    <property type="entry name" value="NYN"/>
</dbReference>
<sequence length="214" mass="23740">MAISKHPEQRVGVFIDTQNLYHSAKNLYHARVNFGNVLKDSVGDRRLIRARAYVVTTESGEEKGFFEALAKMGIETTTKDLQIFFGGAKKADWDVGMAVDAITMSPKLDTVILFTGDGDFIPLVKYLQVHGGCQVEVASFGRSTSSKLKEAADHFLDLDEDPRRYLLNYRPVRSVRSRTVRDSNTDVHVSAPEDSLAEQGDDDISKIGKITGVE</sequence>
<dbReference type="Gene3D" id="3.40.50.1010">
    <property type="entry name" value="5'-nuclease"/>
    <property type="match status" value="1"/>
</dbReference>
<evidence type="ECO:0000313" key="3">
    <source>
        <dbReference type="EMBL" id="PIR84199.1"/>
    </source>
</evidence>
<organism evidence="3 4">
    <name type="scientific">Candidatus Kaiserbacteria bacterium CG10_big_fil_rev_8_21_14_0_10_51_14</name>
    <dbReference type="NCBI Taxonomy" id="1974610"/>
    <lineage>
        <taxon>Bacteria</taxon>
        <taxon>Candidatus Kaiseribacteriota</taxon>
    </lineage>
</organism>
<evidence type="ECO:0000259" key="2">
    <source>
        <dbReference type="Pfam" id="PF01936"/>
    </source>
</evidence>
<dbReference type="AlphaFoldDB" id="A0A2H0UCR1"/>
<dbReference type="CDD" id="cd10911">
    <property type="entry name" value="PIN_LabA"/>
    <property type="match status" value="1"/>
</dbReference>
<protein>
    <recommendedName>
        <fullName evidence="2">NYN domain-containing protein</fullName>
    </recommendedName>
</protein>
<proteinExistence type="predicted"/>
<dbReference type="InterPro" id="IPR047140">
    <property type="entry name" value="LabA"/>
</dbReference>
<feature type="domain" description="NYN" evidence="2">
    <location>
        <begin position="10"/>
        <end position="159"/>
    </location>
</feature>